<feature type="chain" id="PRO_5005658879" evidence="8">
    <location>
        <begin position="24"/>
        <end position="154"/>
    </location>
</feature>
<dbReference type="GO" id="GO:0020037">
    <property type="term" value="F:heme binding"/>
    <property type="evidence" value="ECO:0007669"/>
    <property type="project" value="InterPro"/>
</dbReference>
<gene>
    <name evidence="9" type="primary">cycA1</name>
    <name evidence="9" type="ordered locus">azo0090</name>
</gene>
<sequence length="154" mass="16134">MKKIIARIAFGMAAFALASAASAQVKPEDQIKYRKAGYSYMMSWNMGKIKANLEGSYNKDQVAAAANAIAGIANSGMGALYGPGTEKAVGGQTTRVKPAMFTDKEGVTKVAVDFNKAANNLAKVAADGDAAAVKVAFGEVGKTCKACHDQYREE</sequence>
<keyword evidence="5 6" id="KW-0408">Iron</keyword>
<dbReference type="InterPro" id="IPR010980">
    <property type="entry name" value="Cyt_c/b562"/>
</dbReference>
<keyword evidence="1" id="KW-0813">Transport</keyword>
<reference evidence="9 10" key="1">
    <citation type="journal article" date="2006" name="Nat. Biotechnol.">
        <title>Complete genome of the mutualistic, N2-fixing grass endophyte Azoarcus sp. strain BH72.</title>
        <authorList>
            <person name="Krause A."/>
            <person name="Ramakumar A."/>
            <person name="Bartels D."/>
            <person name="Battistoni F."/>
            <person name="Bekel T."/>
            <person name="Boch J."/>
            <person name="Boehm M."/>
            <person name="Friedrich F."/>
            <person name="Hurek T."/>
            <person name="Krause L."/>
            <person name="Linke B."/>
            <person name="McHardy A.C."/>
            <person name="Sarkar A."/>
            <person name="Schneiker S."/>
            <person name="Syed A.A."/>
            <person name="Thauer R."/>
            <person name="Vorhoelter F.-J."/>
            <person name="Weidner S."/>
            <person name="Puehler A."/>
            <person name="Reinhold-Hurek B."/>
            <person name="Kaiser O."/>
            <person name="Goesmann A."/>
        </authorList>
    </citation>
    <scope>NUCLEOTIDE SEQUENCE [LARGE SCALE GENOMIC DNA]</scope>
    <source>
        <strain evidence="9 10">BH72</strain>
    </source>
</reference>
<dbReference type="GO" id="GO:0022900">
    <property type="term" value="P:electron transport chain"/>
    <property type="evidence" value="ECO:0007669"/>
    <property type="project" value="InterPro"/>
</dbReference>
<dbReference type="InterPro" id="IPR015984">
    <property type="entry name" value="Cyt_c_prime_subgr"/>
</dbReference>
<keyword evidence="8" id="KW-0732">Signal</keyword>
<dbReference type="RefSeq" id="WP_011763827.1">
    <property type="nucleotide sequence ID" value="NC_008702.1"/>
</dbReference>
<evidence type="ECO:0000256" key="2">
    <source>
        <dbReference type="ARBA" id="ARBA00022617"/>
    </source>
</evidence>
<proteinExistence type="predicted"/>
<dbReference type="GO" id="GO:0042597">
    <property type="term" value="C:periplasmic space"/>
    <property type="evidence" value="ECO:0007669"/>
    <property type="project" value="InterPro"/>
</dbReference>
<evidence type="ECO:0000313" key="9">
    <source>
        <dbReference type="EMBL" id="CAL92708.1"/>
    </source>
</evidence>
<dbReference type="EMBL" id="AM406670">
    <property type="protein sequence ID" value="CAL92708.1"/>
    <property type="molecule type" value="Genomic_DNA"/>
</dbReference>
<dbReference type="Gene3D" id="1.20.120.10">
    <property type="entry name" value="Cytochrome c/b562"/>
    <property type="match status" value="1"/>
</dbReference>
<keyword evidence="4" id="KW-0249">Electron transport</keyword>
<dbReference type="Proteomes" id="UP000002588">
    <property type="component" value="Chromosome"/>
</dbReference>
<dbReference type="STRING" id="62928.azo0090"/>
<evidence type="ECO:0000256" key="1">
    <source>
        <dbReference type="ARBA" id="ARBA00022448"/>
    </source>
</evidence>
<name>A1K1K3_AZOSB</name>
<comment type="PTM">
    <text evidence="7">Binds 1 heme group per subunit.</text>
</comment>
<feature type="signal peptide" evidence="8">
    <location>
        <begin position="1"/>
        <end position="23"/>
    </location>
</feature>
<evidence type="ECO:0000256" key="3">
    <source>
        <dbReference type="ARBA" id="ARBA00022723"/>
    </source>
</evidence>
<dbReference type="KEGG" id="azo:azo0090"/>
<feature type="binding site" description="axial binding residue" evidence="6">
    <location>
        <position position="148"/>
    </location>
    <ligand>
        <name>heme c</name>
        <dbReference type="ChEBI" id="CHEBI:61717"/>
    </ligand>
    <ligandPart>
        <name>Fe</name>
        <dbReference type="ChEBI" id="CHEBI:18248"/>
    </ligandPart>
</feature>
<dbReference type="PRINTS" id="PR00608">
    <property type="entry name" value="CYTCHROMECII"/>
</dbReference>
<organism evidence="9 10">
    <name type="scientific">Azoarcus sp. (strain BH72)</name>
    <dbReference type="NCBI Taxonomy" id="418699"/>
    <lineage>
        <taxon>Bacteria</taxon>
        <taxon>Pseudomonadati</taxon>
        <taxon>Pseudomonadota</taxon>
        <taxon>Betaproteobacteria</taxon>
        <taxon>Rhodocyclales</taxon>
        <taxon>Zoogloeaceae</taxon>
        <taxon>Azoarcus</taxon>
    </lineage>
</organism>
<evidence type="ECO:0000313" key="10">
    <source>
        <dbReference type="Proteomes" id="UP000002588"/>
    </source>
</evidence>
<accession>A1K1K3</accession>
<evidence type="ECO:0000256" key="8">
    <source>
        <dbReference type="SAM" id="SignalP"/>
    </source>
</evidence>
<dbReference type="SUPFAM" id="SSF47175">
    <property type="entry name" value="Cytochromes"/>
    <property type="match status" value="1"/>
</dbReference>
<evidence type="ECO:0000256" key="7">
    <source>
        <dbReference type="PIRSR" id="PIRSR000027-2"/>
    </source>
</evidence>
<evidence type="ECO:0000256" key="6">
    <source>
        <dbReference type="PIRSR" id="PIRSR000027-1"/>
    </source>
</evidence>
<dbReference type="HOGENOM" id="CLU_106713_4_0_4"/>
<feature type="binding site" description="covalent" evidence="7">
    <location>
        <position position="144"/>
    </location>
    <ligand>
        <name>heme c</name>
        <dbReference type="ChEBI" id="CHEBI:61717"/>
    </ligand>
</feature>
<dbReference type="AlphaFoldDB" id="A1K1K3"/>
<dbReference type="GO" id="GO:0009055">
    <property type="term" value="F:electron transfer activity"/>
    <property type="evidence" value="ECO:0007669"/>
    <property type="project" value="InterPro"/>
</dbReference>
<keyword evidence="2 7" id="KW-0349">Heme</keyword>
<dbReference type="eggNOG" id="COG3909">
    <property type="taxonomic scope" value="Bacteria"/>
</dbReference>
<feature type="binding site" description="covalent" evidence="7">
    <location>
        <position position="147"/>
    </location>
    <ligand>
        <name>heme c</name>
        <dbReference type="ChEBI" id="CHEBI:61717"/>
    </ligand>
</feature>
<dbReference type="InterPro" id="IPR012127">
    <property type="entry name" value="Cyt_c_prime"/>
</dbReference>
<evidence type="ECO:0000256" key="4">
    <source>
        <dbReference type="ARBA" id="ARBA00022982"/>
    </source>
</evidence>
<keyword evidence="10" id="KW-1185">Reference proteome</keyword>
<protein>
    <submittedName>
        <fullName evidence="9">Probable cytochrome c</fullName>
    </submittedName>
</protein>
<dbReference type="Pfam" id="PF01322">
    <property type="entry name" value="Cytochrom_C_2"/>
    <property type="match status" value="1"/>
</dbReference>
<dbReference type="PROSITE" id="PS51009">
    <property type="entry name" value="CYTCII"/>
    <property type="match status" value="1"/>
</dbReference>
<evidence type="ECO:0000256" key="5">
    <source>
        <dbReference type="ARBA" id="ARBA00023004"/>
    </source>
</evidence>
<keyword evidence="3 6" id="KW-0479">Metal-binding</keyword>
<dbReference type="InterPro" id="IPR002321">
    <property type="entry name" value="Cyt_c_II"/>
</dbReference>
<dbReference type="PIRSF" id="PIRSF000027">
    <property type="entry name" value="Cytc_c_prime"/>
    <property type="match status" value="1"/>
</dbReference>
<dbReference type="GO" id="GO:0005506">
    <property type="term" value="F:iron ion binding"/>
    <property type="evidence" value="ECO:0007669"/>
    <property type="project" value="InterPro"/>
</dbReference>